<dbReference type="PANTHER" id="PTHR46601">
    <property type="entry name" value="ULP_PROTEASE DOMAIN-CONTAINING PROTEIN"/>
    <property type="match status" value="1"/>
</dbReference>
<sequence length="320" mass="36974">MLSGKKDTVTKNKTKQQRRLLLHPLKKLHAQYNKTAKRHLKWSYRQFRRYCPFYVTPAKDTDRNTCACIDHENVKLLVEKLHQKGTLLTNSISELLAVIACNATSKQRMYRTCVKRCYSEIEFEGPLEETEITWQQWSRVVTSEEEKHFANFAKVTQSGKCEDLLALLNKKLDSLAKHHFNWLHQAKTLRELKETLREDEVCIHVDFSDTMAVSSAVKFRLSTSVAAANRLQSTPVWCIWPHHPAPMPLSLRHDERAVRAHMEPSGFQRVTWNFNERSHGKGAPDGVGGADTAVQRGTDLQTAEELHKFLKEQDSTIKYY</sequence>
<protein>
    <submittedName>
        <fullName evidence="1">Major core protein 4a</fullName>
    </submittedName>
</protein>
<dbReference type="EMBL" id="JACTAM010000009">
    <property type="protein sequence ID" value="KAI2661151.1"/>
    <property type="molecule type" value="Genomic_DNA"/>
</dbReference>
<dbReference type="Proteomes" id="UP000830375">
    <property type="component" value="Unassembled WGS sequence"/>
</dbReference>
<reference evidence="1 2" key="1">
    <citation type="submission" date="2022-01" db="EMBL/GenBank/DDBJ databases">
        <title>A high-quality chromosome-level genome assembly of rohu carp, Labeo rohita.</title>
        <authorList>
            <person name="Arick M.A. II"/>
            <person name="Hsu C.-Y."/>
            <person name="Magbanua Z."/>
            <person name="Pechanova O."/>
            <person name="Grover C."/>
            <person name="Miller E."/>
            <person name="Thrash A."/>
            <person name="Ezzel L."/>
            <person name="Alam S."/>
            <person name="Benzie J."/>
            <person name="Hamilton M."/>
            <person name="Karsi A."/>
            <person name="Lawrence M.L."/>
            <person name="Peterson D.G."/>
        </authorList>
    </citation>
    <scope>NUCLEOTIDE SEQUENCE [LARGE SCALE GENOMIC DNA]</scope>
    <source>
        <strain evidence="2">BAU-BD-2019</strain>
        <tissue evidence="1">Blood</tissue>
    </source>
</reference>
<gene>
    <name evidence="1" type="ORF">H4Q32_030195</name>
</gene>
<name>A0ABQ8MG48_LABRO</name>
<evidence type="ECO:0000313" key="1">
    <source>
        <dbReference type="EMBL" id="KAI2661151.1"/>
    </source>
</evidence>
<keyword evidence="2" id="KW-1185">Reference proteome</keyword>
<comment type="caution">
    <text evidence="1">The sequence shown here is derived from an EMBL/GenBank/DDBJ whole genome shotgun (WGS) entry which is preliminary data.</text>
</comment>
<organism evidence="1 2">
    <name type="scientific">Labeo rohita</name>
    <name type="common">Indian major carp</name>
    <name type="synonym">Cyprinus rohita</name>
    <dbReference type="NCBI Taxonomy" id="84645"/>
    <lineage>
        <taxon>Eukaryota</taxon>
        <taxon>Metazoa</taxon>
        <taxon>Chordata</taxon>
        <taxon>Craniata</taxon>
        <taxon>Vertebrata</taxon>
        <taxon>Euteleostomi</taxon>
        <taxon>Actinopterygii</taxon>
        <taxon>Neopterygii</taxon>
        <taxon>Teleostei</taxon>
        <taxon>Ostariophysi</taxon>
        <taxon>Cypriniformes</taxon>
        <taxon>Cyprinidae</taxon>
        <taxon>Labeoninae</taxon>
        <taxon>Labeonini</taxon>
        <taxon>Labeo</taxon>
    </lineage>
</organism>
<evidence type="ECO:0000313" key="2">
    <source>
        <dbReference type="Proteomes" id="UP000830375"/>
    </source>
</evidence>
<accession>A0ABQ8MG48</accession>
<dbReference type="PANTHER" id="PTHR46601:SF1">
    <property type="entry name" value="ADF-H DOMAIN-CONTAINING PROTEIN"/>
    <property type="match status" value="1"/>
</dbReference>
<proteinExistence type="predicted"/>